<dbReference type="Pfam" id="PF10151">
    <property type="entry name" value="TMEM214"/>
    <property type="match status" value="1"/>
</dbReference>
<dbReference type="Proteomes" id="UP000595437">
    <property type="component" value="Chromosome 5"/>
</dbReference>
<evidence type="ECO:0000313" key="2">
    <source>
        <dbReference type="EMBL" id="QQP54965.1"/>
    </source>
</evidence>
<keyword evidence="3" id="KW-1185">Reference proteome</keyword>
<feature type="region of interest" description="Disordered" evidence="1">
    <location>
        <begin position="1"/>
        <end position="28"/>
    </location>
</feature>
<dbReference type="InterPro" id="IPR019308">
    <property type="entry name" value="TMEM214"/>
</dbReference>
<sequence length="203" mass="22229">MSSTNGAWETVGKPSKKSKAGKAPPPGVRLEDVCKLGGSIRRSDRSILISCLLFSAFEATGSDLLLFGPAKKAPAKKAPAKEGPPPLVIPRKPSNVSDAAALVIASDLKEFVKSVQSGYPDMKELWVREIAVYLNGSLDTSEKPFSDLPSSALFKEVKKTIQMTLEECNGNERQNVFDSLLANVAHYAVKGRRERERERERER</sequence>
<accession>A0A7T8QTZ0</accession>
<name>A0A7T8QTZ0_CALRO</name>
<proteinExistence type="predicted"/>
<reference evidence="3" key="1">
    <citation type="submission" date="2021-01" db="EMBL/GenBank/DDBJ databases">
        <title>Caligus Genome Assembly.</title>
        <authorList>
            <person name="Gallardo-Escarate C."/>
        </authorList>
    </citation>
    <scope>NUCLEOTIDE SEQUENCE [LARGE SCALE GENOMIC DNA]</scope>
</reference>
<gene>
    <name evidence="2" type="ORF">FKW44_007975</name>
</gene>
<dbReference type="OrthoDB" id="10022292at2759"/>
<organism evidence="2 3">
    <name type="scientific">Caligus rogercresseyi</name>
    <name type="common">Sea louse</name>
    <dbReference type="NCBI Taxonomy" id="217165"/>
    <lineage>
        <taxon>Eukaryota</taxon>
        <taxon>Metazoa</taxon>
        <taxon>Ecdysozoa</taxon>
        <taxon>Arthropoda</taxon>
        <taxon>Crustacea</taxon>
        <taxon>Multicrustacea</taxon>
        <taxon>Hexanauplia</taxon>
        <taxon>Copepoda</taxon>
        <taxon>Siphonostomatoida</taxon>
        <taxon>Caligidae</taxon>
        <taxon>Caligus</taxon>
    </lineage>
</organism>
<dbReference type="AlphaFoldDB" id="A0A7T8QTZ0"/>
<protein>
    <submittedName>
        <fullName evidence="2">Transmembrane protein 214like</fullName>
    </submittedName>
</protein>
<keyword evidence="2" id="KW-0472">Membrane</keyword>
<evidence type="ECO:0000256" key="1">
    <source>
        <dbReference type="SAM" id="MobiDB-lite"/>
    </source>
</evidence>
<evidence type="ECO:0000313" key="3">
    <source>
        <dbReference type="Proteomes" id="UP000595437"/>
    </source>
</evidence>
<dbReference type="EMBL" id="CP045894">
    <property type="protein sequence ID" value="QQP54965.1"/>
    <property type="molecule type" value="Genomic_DNA"/>
</dbReference>
<keyword evidence="2" id="KW-0812">Transmembrane</keyword>
<feature type="non-terminal residue" evidence="2">
    <location>
        <position position="203"/>
    </location>
</feature>